<evidence type="ECO:0000256" key="6">
    <source>
        <dbReference type="SAM" id="MobiDB-lite"/>
    </source>
</evidence>
<proteinExistence type="predicted"/>
<dbReference type="GO" id="GO:0000987">
    <property type="term" value="F:cis-regulatory region sequence-specific DNA binding"/>
    <property type="evidence" value="ECO:0007669"/>
    <property type="project" value="InterPro"/>
</dbReference>
<feature type="compositionally biased region" description="Polar residues" evidence="6">
    <location>
        <begin position="88"/>
        <end position="121"/>
    </location>
</feature>
<evidence type="ECO:0000256" key="3">
    <source>
        <dbReference type="ARBA" id="ARBA00023125"/>
    </source>
</evidence>
<reference evidence="8 9" key="1">
    <citation type="submission" date="2017-10" db="EMBL/GenBank/DDBJ databases">
        <title>A novel species of cold-tolerant Malassezia isolated from bats.</title>
        <authorList>
            <person name="Lorch J.M."/>
            <person name="Palmer J.M."/>
            <person name="Vanderwolf K.J."/>
            <person name="Schmidt K.Z."/>
            <person name="Verant M.L."/>
            <person name="Weller T.J."/>
            <person name="Blehert D.S."/>
        </authorList>
    </citation>
    <scope>NUCLEOTIDE SEQUENCE [LARGE SCALE GENOMIC DNA]</scope>
    <source>
        <strain evidence="8 9">NWHC:44797-103</strain>
    </source>
</reference>
<accession>A0A2N1JDS0</accession>
<organism evidence="8 9">
    <name type="scientific">Malassezia vespertilionis</name>
    <dbReference type="NCBI Taxonomy" id="2020962"/>
    <lineage>
        <taxon>Eukaryota</taxon>
        <taxon>Fungi</taxon>
        <taxon>Dikarya</taxon>
        <taxon>Basidiomycota</taxon>
        <taxon>Ustilaginomycotina</taxon>
        <taxon>Malasseziomycetes</taxon>
        <taxon>Malasseziales</taxon>
        <taxon>Malasseziaceae</taxon>
        <taxon>Malassezia</taxon>
    </lineage>
</organism>
<dbReference type="GO" id="GO:0045944">
    <property type="term" value="P:positive regulation of transcription by RNA polymerase II"/>
    <property type="evidence" value="ECO:0007669"/>
    <property type="project" value="InterPro"/>
</dbReference>
<evidence type="ECO:0000256" key="5">
    <source>
        <dbReference type="ARBA" id="ARBA00023242"/>
    </source>
</evidence>
<dbReference type="GO" id="GO:0046983">
    <property type="term" value="F:protein dimerization activity"/>
    <property type="evidence" value="ECO:0007669"/>
    <property type="project" value="InterPro"/>
</dbReference>
<keyword evidence="3" id="KW-0238">DNA-binding</keyword>
<dbReference type="GO" id="GO:0000981">
    <property type="term" value="F:DNA-binding transcription factor activity, RNA polymerase II-specific"/>
    <property type="evidence" value="ECO:0007669"/>
    <property type="project" value="InterPro"/>
</dbReference>
<name>A0A2N1JDS0_9BASI</name>
<evidence type="ECO:0000256" key="2">
    <source>
        <dbReference type="ARBA" id="ARBA00023015"/>
    </source>
</evidence>
<dbReference type="Gene3D" id="3.40.1810.10">
    <property type="entry name" value="Transcription factor, MADS-box"/>
    <property type="match status" value="1"/>
</dbReference>
<evidence type="ECO:0000259" key="7">
    <source>
        <dbReference type="PROSITE" id="PS50066"/>
    </source>
</evidence>
<dbReference type="PROSITE" id="PS50066">
    <property type="entry name" value="MADS_BOX_2"/>
    <property type="match status" value="1"/>
</dbReference>
<dbReference type="InterPro" id="IPR036879">
    <property type="entry name" value="TF_MADSbox_sf"/>
</dbReference>
<evidence type="ECO:0000313" key="8">
    <source>
        <dbReference type="EMBL" id="PKI84697.1"/>
    </source>
</evidence>
<evidence type="ECO:0000313" key="9">
    <source>
        <dbReference type="Proteomes" id="UP000232875"/>
    </source>
</evidence>
<dbReference type="InterPro" id="IPR033897">
    <property type="entry name" value="SRF-like_MADS-box"/>
</dbReference>
<comment type="subcellular location">
    <subcellularLocation>
        <location evidence="1">Nucleus</location>
    </subcellularLocation>
</comment>
<protein>
    <submittedName>
        <fullName evidence="8">Mcm1p</fullName>
    </submittedName>
</protein>
<keyword evidence="9" id="KW-1185">Reference proteome</keyword>
<dbReference type="Pfam" id="PF00319">
    <property type="entry name" value="SRF-TF"/>
    <property type="match status" value="1"/>
</dbReference>
<gene>
    <name evidence="8" type="primary">MCM1</name>
    <name evidence="8" type="ORF">MVES_001145</name>
</gene>
<keyword evidence="4" id="KW-0804">Transcription</keyword>
<dbReference type="AlphaFoldDB" id="A0A2N1JDS0"/>
<dbReference type="SUPFAM" id="SSF55455">
    <property type="entry name" value="SRF-like"/>
    <property type="match status" value="1"/>
</dbReference>
<dbReference type="InterPro" id="IPR002100">
    <property type="entry name" value="TF_MADSbox"/>
</dbReference>
<evidence type="ECO:0000256" key="1">
    <source>
        <dbReference type="ARBA" id="ARBA00004123"/>
    </source>
</evidence>
<dbReference type="GO" id="GO:0005634">
    <property type="term" value="C:nucleus"/>
    <property type="evidence" value="ECO:0007669"/>
    <property type="project" value="UniProtKB-SubCell"/>
</dbReference>
<sequence length="453" mass="48832">MSNPVPMGQYAPSNLNMSGMMVANEQSDQAGTYPPIYDVPHGTIQLTPNFHGHSSGAWPFHMSPTSPVQQGTSAGMRNMAHLQQYPHNTAQLSSSPSIQAHPTPQPPMQQRRSSVQTTPRSGFQKVSPKLESPSIGAPGDAKRSAGKAPGTSTDDSSFAGDAGNAGDARSNARKRAVGKGEKESKTGRRKIKIEFIDDDSRRHITFSKRKAGIMKKILLLVVSQTGLVYTFTTPKLEAIVKQPEGRNLIQECLNAPDPSEGTNGSAQNAPGEMYKEEYNDIVVQEEDGDDEEDDDEEGAEFGRADAGLTAQTFGANPIDVASFAHAGSPQLFHPAWVQMNNPAQDSHAGQQIKRRRTQPNLSPMALHSMPGSEMHNQLYPNPGVSQLPNEQHLMHNALPMYYSSMLGANTPATSTAAHDAIGIPQSHASNLPHGMHHMASVLSEQPNNAAHKH</sequence>
<feature type="region of interest" description="Disordered" evidence="6">
    <location>
        <begin position="341"/>
        <end position="362"/>
    </location>
</feature>
<dbReference type="CDD" id="cd00266">
    <property type="entry name" value="MADS_SRF_like"/>
    <property type="match status" value="1"/>
</dbReference>
<feature type="domain" description="MADS-box" evidence="7">
    <location>
        <begin position="186"/>
        <end position="235"/>
    </location>
</feature>
<dbReference type="PRINTS" id="PR00404">
    <property type="entry name" value="MADSDOMAIN"/>
</dbReference>
<dbReference type="EMBL" id="KZ454988">
    <property type="protein sequence ID" value="PKI84697.1"/>
    <property type="molecule type" value="Genomic_DNA"/>
</dbReference>
<keyword evidence="5" id="KW-0539">Nucleus</keyword>
<feature type="region of interest" description="Disordered" evidence="6">
    <location>
        <begin position="88"/>
        <end position="186"/>
    </location>
</feature>
<keyword evidence="2" id="KW-0805">Transcription regulation</keyword>
<dbReference type="SMART" id="SM00432">
    <property type="entry name" value="MADS"/>
    <property type="match status" value="1"/>
</dbReference>
<dbReference type="STRING" id="2020962.A0A2N1JDS0"/>
<dbReference type="Proteomes" id="UP000232875">
    <property type="component" value="Unassembled WGS sequence"/>
</dbReference>
<dbReference type="OrthoDB" id="2284405at2759"/>
<evidence type="ECO:0000256" key="4">
    <source>
        <dbReference type="ARBA" id="ARBA00023163"/>
    </source>
</evidence>